<evidence type="ECO:0000313" key="2">
    <source>
        <dbReference type="EMBL" id="KAJ6817810.1"/>
    </source>
</evidence>
<protein>
    <submittedName>
        <fullName evidence="2">E3 ubiquitin-protein ligase ARI7</fullName>
    </submittedName>
</protein>
<name>A0AAX6FNA6_IRIPA</name>
<sequence length="106" mass="12007">MDSEDDMHDANDLESPDDDFYSGETGMGSDDGDGDYDFVDNDSDDSEDITSHRQQVIRSGKIPSLIVSSLVSLIFLMERLELAGRRDLLNIISYHFLLKRRVCVFL</sequence>
<organism evidence="2 3">
    <name type="scientific">Iris pallida</name>
    <name type="common">Sweet iris</name>
    <dbReference type="NCBI Taxonomy" id="29817"/>
    <lineage>
        <taxon>Eukaryota</taxon>
        <taxon>Viridiplantae</taxon>
        <taxon>Streptophyta</taxon>
        <taxon>Embryophyta</taxon>
        <taxon>Tracheophyta</taxon>
        <taxon>Spermatophyta</taxon>
        <taxon>Magnoliopsida</taxon>
        <taxon>Liliopsida</taxon>
        <taxon>Asparagales</taxon>
        <taxon>Iridaceae</taxon>
        <taxon>Iridoideae</taxon>
        <taxon>Irideae</taxon>
        <taxon>Iris</taxon>
    </lineage>
</organism>
<dbReference type="EMBL" id="JANAVB010027598">
    <property type="protein sequence ID" value="KAJ6817810.1"/>
    <property type="molecule type" value="Genomic_DNA"/>
</dbReference>
<reference evidence="2" key="2">
    <citation type="submission" date="2023-04" db="EMBL/GenBank/DDBJ databases">
        <authorList>
            <person name="Bruccoleri R.E."/>
            <person name="Oakeley E.J."/>
            <person name="Faust A.-M."/>
            <person name="Dessus-Babus S."/>
            <person name="Altorfer M."/>
            <person name="Burckhardt D."/>
            <person name="Oertli M."/>
            <person name="Naumann U."/>
            <person name="Petersen F."/>
            <person name="Wong J."/>
        </authorList>
    </citation>
    <scope>NUCLEOTIDE SEQUENCE</scope>
    <source>
        <strain evidence="2">GSM-AAB239-AS_SAM_17_03QT</strain>
        <tissue evidence="2">Leaf</tissue>
    </source>
</reference>
<dbReference type="Proteomes" id="UP001140949">
    <property type="component" value="Unassembled WGS sequence"/>
</dbReference>
<accession>A0AAX6FNA6</accession>
<feature type="region of interest" description="Disordered" evidence="1">
    <location>
        <begin position="1"/>
        <end position="54"/>
    </location>
</feature>
<evidence type="ECO:0000256" key="1">
    <source>
        <dbReference type="SAM" id="MobiDB-lite"/>
    </source>
</evidence>
<reference evidence="2" key="1">
    <citation type="journal article" date="2023" name="GigaByte">
        <title>Genome assembly of the bearded iris, Iris pallida Lam.</title>
        <authorList>
            <person name="Bruccoleri R.E."/>
            <person name="Oakeley E.J."/>
            <person name="Faust A.M.E."/>
            <person name="Altorfer M."/>
            <person name="Dessus-Babus S."/>
            <person name="Burckhardt D."/>
            <person name="Oertli M."/>
            <person name="Naumann U."/>
            <person name="Petersen F."/>
            <person name="Wong J."/>
        </authorList>
    </citation>
    <scope>NUCLEOTIDE SEQUENCE</scope>
    <source>
        <strain evidence="2">GSM-AAB239-AS_SAM_17_03QT</strain>
    </source>
</reference>
<gene>
    <name evidence="2" type="ORF">M6B38_409280</name>
</gene>
<feature type="compositionally biased region" description="Acidic residues" evidence="1">
    <location>
        <begin position="30"/>
        <end position="48"/>
    </location>
</feature>
<dbReference type="AlphaFoldDB" id="A0AAX6FNA6"/>
<evidence type="ECO:0000313" key="3">
    <source>
        <dbReference type="Proteomes" id="UP001140949"/>
    </source>
</evidence>
<proteinExistence type="predicted"/>
<comment type="caution">
    <text evidence="2">The sequence shown here is derived from an EMBL/GenBank/DDBJ whole genome shotgun (WGS) entry which is preliminary data.</text>
</comment>
<keyword evidence="3" id="KW-1185">Reference proteome</keyword>
<feature type="compositionally biased region" description="Acidic residues" evidence="1">
    <location>
        <begin position="1"/>
        <end position="21"/>
    </location>
</feature>